<evidence type="ECO:0000256" key="5">
    <source>
        <dbReference type="ARBA" id="ARBA00023136"/>
    </source>
</evidence>
<evidence type="ECO:0000313" key="8">
    <source>
        <dbReference type="Proteomes" id="UP000632377"/>
    </source>
</evidence>
<feature type="transmembrane region" description="Helical" evidence="6">
    <location>
        <begin position="198"/>
        <end position="219"/>
    </location>
</feature>
<feature type="transmembrane region" description="Helical" evidence="6">
    <location>
        <begin position="6"/>
        <end position="25"/>
    </location>
</feature>
<feature type="transmembrane region" description="Helical" evidence="6">
    <location>
        <begin position="45"/>
        <end position="66"/>
    </location>
</feature>
<comment type="caution">
    <text evidence="7">The sequence shown here is derived from an EMBL/GenBank/DDBJ whole genome shotgun (WGS) entry which is preliminary data.</text>
</comment>
<keyword evidence="5 6" id="KW-0472">Membrane</keyword>
<feature type="transmembrane region" description="Helical" evidence="6">
    <location>
        <begin position="117"/>
        <end position="136"/>
    </location>
</feature>
<keyword evidence="8" id="KW-1185">Reference proteome</keyword>
<evidence type="ECO:0000313" key="7">
    <source>
        <dbReference type="EMBL" id="MBL4938413.1"/>
    </source>
</evidence>
<keyword evidence="4 6" id="KW-1133">Transmembrane helix</keyword>
<dbReference type="PANTHER" id="PTHR38825">
    <property type="entry name" value="LYSINE EXPORTER PROTEIN (LYSE/YGGA)"/>
    <property type="match status" value="1"/>
</dbReference>
<dbReference type="PANTHER" id="PTHR38825:SF2">
    <property type="entry name" value="LYSINE TRANSPORTER LYSE"/>
    <property type="match status" value="1"/>
</dbReference>
<name>A0ABS1TG91_9CLOT</name>
<evidence type="ECO:0000256" key="2">
    <source>
        <dbReference type="ARBA" id="ARBA00022475"/>
    </source>
</evidence>
<keyword evidence="3 6" id="KW-0812">Transmembrane</keyword>
<dbReference type="EMBL" id="JAESWC010000019">
    <property type="protein sequence ID" value="MBL4938413.1"/>
    <property type="molecule type" value="Genomic_DNA"/>
</dbReference>
<keyword evidence="2" id="KW-1003">Cell membrane</keyword>
<feature type="transmembrane region" description="Helical" evidence="6">
    <location>
        <begin position="78"/>
        <end position="96"/>
    </location>
</feature>
<dbReference type="InterPro" id="IPR001123">
    <property type="entry name" value="LeuE-type"/>
</dbReference>
<dbReference type="Proteomes" id="UP000632377">
    <property type="component" value="Unassembled WGS sequence"/>
</dbReference>
<evidence type="ECO:0000256" key="3">
    <source>
        <dbReference type="ARBA" id="ARBA00022692"/>
    </source>
</evidence>
<accession>A0ABS1TG91</accession>
<dbReference type="Pfam" id="PF01810">
    <property type="entry name" value="LysE"/>
    <property type="match status" value="1"/>
</dbReference>
<evidence type="ECO:0000256" key="6">
    <source>
        <dbReference type="SAM" id="Phobius"/>
    </source>
</evidence>
<comment type="subcellular location">
    <subcellularLocation>
        <location evidence="1">Cell membrane</location>
        <topology evidence="1">Multi-pass membrane protein</topology>
    </subcellularLocation>
</comment>
<evidence type="ECO:0000256" key="1">
    <source>
        <dbReference type="ARBA" id="ARBA00004651"/>
    </source>
</evidence>
<sequence length="229" mass="25258">MSQLIVIFKALFLGFTTGLLSSIPLGPSGIESVKRTVSQGYKQGLLVSLGAVSADFAYLLIINAGLSSLLASNKRTESLFWIISGIILSIIGYISIKSHREASSDVKLLKGSKISSMPFLAGFIITFSNPMTPSLWLTLSGTVIRAWYYVSFTAYYIFIFSIIIGMIAWFSLLNYLALKGTKVLKPSHFHATSKLLNYSIIITGLGFIMFGFLNLFHVFRHLGFLKIAF</sequence>
<protein>
    <submittedName>
        <fullName evidence="7">LysE family transporter</fullName>
    </submittedName>
</protein>
<reference evidence="7 8" key="1">
    <citation type="submission" date="2021-01" db="EMBL/GenBank/DDBJ databases">
        <title>Genome public.</title>
        <authorList>
            <person name="Liu C."/>
            <person name="Sun Q."/>
        </authorList>
    </citation>
    <scope>NUCLEOTIDE SEQUENCE [LARGE SCALE GENOMIC DNA]</scope>
    <source>
        <strain evidence="7 8">YIM B02515</strain>
    </source>
</reference>
<organism evidence="7 8">
    <name type="scientific">Clostridium rhizosphaerae</name>
    <dbReference type="NCBI Taxonomy" id="2803861"/>
    <lineage>
        <taxon>Bacteria</taxon>
        <taxon>Bacillati</taxon>
        <taxon>Bacillota</taxon>
        <taxon>Clostridia</taxon>
        <taxon>Eubacteriales</taxon>
        <taxon>Clostridiaceae</taxon>
        <taxon>Clostridium</taxon>
    </lineage>
</organism>
<dbReference type="RefSeq" id="WP_202751154.1">
    <property type="nucleotide sequence ID" value="NZ_JAESWC010000019.1"/>
</dbReference>
<feature type="transmembrane region" description="Helical" evidence="6">
    <location>
        <begin position="156"/>
        <end position="177"/>
    </location>
</feature>
<gene>
    <name evidence="7" type="ORF">JK636_22125</name>
</gene>
<evidence type="ECO:0000256" key="4">
    <source>
        <dbReference type="ARBA" id="ARBA00022989"/>
    </source>
</evidence>
<proteinExistence type="predicted"/>